<dbReference type="PROSITE" id="PS51257">
    <property type="entry name" value="PROKAR_LIPOPROTEIN"/>
    <property type="match status" value="1"/>
</dbReference>
<name>A0A4Q1D320_9BACT</name>
<reference evidence="2 3" key="1">
    <citation type="submission" date="2019-01" db="EMBL/GenBank/DDBJ databases">
        <title>Filimonas sp. strain TTM-71.</title>
        <authorList>
            <person name="Chen W.-M."/>
        </authorList>
    </citation>
    <scope>NUCLEOTIDE SEQUENCE [LARGE SCALE GENOMIC DNA]</scope>
    <source>
        <strain evidence="2 3">TTM-71</strain>
    </source>
</reference>
<evidence type="ECO:0000313" key="3">
    <source>
        <dbReference type="Proteomes" id="UP000290545"/>
    </source>
</evidence>
<feature type="chain" id="PRO_5020752177" evidence="1">
    <location>
        <begin position="28"/>
        <end position="132"/>
    </location>
</feature>
<dbReference type="Proteomes" id="UP000290545">
    <property type="component" value="Unassembled WGS sequence"/>
</dbReference>
<comment type="caution">
    <text evidence="2">The sequence shown here is derived from an EMBL/GenBank/DDBJ whole genome shotgun (WGS) entry which is preliminary data.</text>
</comment>
<proteinExistence type="predicted"/>
<dbReference type="SUPFAM" id="SSF46626">
    <property type="entry name" value="Cytochrome c"/>
    <property type="match status" value="1"/>
</dbReference>
<keyword evidence="3" id="KW-1185">Reference proteome</keyword>
<gene>
    <name evidence="2" type="ORF">ESB13_11670</name>
</gene>
<organism evidence="2 3">
    <name type="scientific">Filimonas effusa</name>
    <dbReference type="NCBI Taxonomy" id="2508721"/>
    <lineage>
        <taxon>Bacteria</taxon>
        <taxon>Pseudomonadati</taxon>
        <taxon>Bacteroidota</taxon>
        <taxon>Chitinophagia</taxon>
        <taxon>Chitinophagales</taxon>
        <taxon>Chitinophagaceae</taxon>
        <taxon>Filimonas</taxon>
    </lineage>
</organism>
<protein>
    <submittedName>
        <fullName evidence="2">Uncharacterized protein</fullName>
    </submittedName>
</protein>
<dbReference type="RefSeq" id="WP_129003471.1">
    <property type="nucleotide sequence ID" value="NZ_SDHZ01000002.1"/>
</dbReference>
<dbReference type="EMBL" id="SDHZ01000002">
    <property type="protein sequence ID" value="RXK82792.1"/>
    <property type="molecule type" value="Genomic_DNA"/>
</dbReference>
<dbReference type="OrthoDB" id="1524066at2"/>
<sequence>MKSKINLLLAGAVLCCLLALSCSKSNEATVSNPGNGGGGTPTPTCDTVNMQYTANVLPIIRTNCYSCHGNGVTSGGVSLDSYDKLKTQAASGKLLAVITHASGVPPMPQGGKLSDCDINKIRSWINRGMLNN</sequence>
<dbReference type="AlphaFoldDB" id="A0A4Q1D320"/>
<dbReference type="GO" id="GO:0020037">
    <property type="term" value="F:heme binding"/>
    <property type="evidence" value="ECO:0007669"/>
    <property type="project" value="InterPro"/>
</dbReference>
<evidence type="ECO:0000313" key="2">
    <source>
        <dbReference type="EMBL" id="RXK82792.1"/>
    </source>
</evidence>
<keyword evidence="1" id="KW-0732">Signal</keyword>
<feature type="signal peptide" evidence="1">
    <location>
        <begin position="1"/>
        <end position="27"/>
    </location>
</feature>
<accession>A0A4Q1D320</accession>
<dbReference type="GO" id="GO:0009055">
    <property type="term" value="F:electron transfer activity"/>
    <property type="evidence" value="ECO:0007669"/>
    <property type="project" value="InterPro"/>
</dbReference>
<evidence type="ECO:0000256" key="1">
    <source>
        <dbReference type="SAM" id="SignalP"/>
    </source>
</evidence>
<dbReference type="InterPro" id="IPR036909">
    <property type="entry name" value="Cyt_c-like_dom_sf"/>
</dbReference>
<dbReference type="Gene3D" id="1.10.760.10">
    <property type="entry name" value="Cytochrome c-like domain"/>
    <property type="match status" value="1"/>
</dbReference>